<feature type="transmembrane region" description="Helical" evidence="2">
    <location>
        <begin position="292"/>
        <end position="319"/>
    </location>
</feature>
<dbReference type="InterPro" id="IPR050866">
    <property type="entry name" value="CNG_cation_channel"/>
</dbReference>
<dbReference type="PROSITE" id="PS50042">
    <property type="entry name" value="CNMP_BINDING_3"/>
    <property type="match status" value="1"/>
</dbReference>
<dbReference type="InterPro" id="IPR014710">
    <property type="entry name" value="RmlC-like_jellyroll"/>
</dbReference>
<sequence length="1147" mass="129048">MADGPMSALQDLQHWQQQLEASVQALLEINQGINSAAHGVLSLVNSENGKTEEKRTTRVKSSKVDEDSEKFELSASGAPVMLKSAAKSRATEYSKKEEKKSAKTGLRLLEHWRERFVICEEDATAIYNQFYSARNMLVAKSQRRRTTIEHVKSFCSYNISGIYLLTMFWNCLTIFLVSMDLIFVPASLGWPEVLGGTLSTYYQVTPGLWLMDIVMSIVFLRLRGSGREDYFQFFRRKMPLDLALVVVDIVLLVSENGDVALLRALRLLRTAKFRSMLASMESQVAARGNISFIYWSTILQCVAVILLANHCLACTIFYVGRLGKRLDMPNWLDTYLVLDLSHPFQYMMSFNLVLAEYTPAPYPYRAQNELEQILILVIILSCLPLLGAQIGKISGTLNSMKEKAKEREHVKRDLQRWLRKTSVPAQLNARMVMALDDVLNSAESPLDVKDPLALNFLPSTLVQELRVVKTGQKLSRHSFFSLLMDERLAVSGQLTSAFRTFIAVLGEQIFHSGRKAEGLFVTINGRWTLQATDLPTTNSGRYGHSEEDGRISLYEMQEDGLELREDSWVGELALYTDLTHSASLSSKTYAKAFSASANDFAQAVKESPAVVVAIHEYAVSILRQQRAVSEEVCWELLPSEAVQEATSLTQISELLMPGTSRMHALKNTQAVDFSMLMEKVHSVQSVPELLDAIVRCIVELQEESGLYSQLQHQDEAKRAQLSVLSAIWLLQDSYEQITSLQSPEQRLTRSTWSAIRELINPKGMSSQELIAVLVLLGLRGLSKNSDFAKLCPPSERRSPEKVLEYAIEGLECYMPSIASLDTEALDHVTATVRMLGDFNFAQFLQGENNPHSVWMLQSSIEAEGTNVYKMFLLTHVCILCGVTGAMKRDDALYGSLFLNELNGRTVLRALRCLQDIVGQEPQDVFWHYIGSRAEALDMPVQQPAHLVLARLACLTRTLEPQRLQVIQESWAQLADREREALYEIFLLDGHMHKAFIFLYLPLFLTNCTGNEDLGLKCGLQFLVELHHKLIDHRCLNQTGPTVKVDISSLASLAEDVEDLRTLRKCLEYARIVKAGNNITVLLTTESYQILTGQLVDQNRQADLLELLAQQQLRVEALLRGQTRGSLMVPILTKEPEDDDQVISSSTF</sequence>
<feature type="transmembrane region" description="Helical" evidence="2">
    <location>
        <begin position="204"/>
        <end position="222"/>
    </location>
</feature>
<gene>
    <name evidence="4" type="ORF">EVOR1521_LOCUS15812</name>
</gene>
<dbReference type="EMBL" id="CAUJNA010002057">
    <property type="protein sequence ID" value="CAJ1390354.1"/>
    <property type="molecule type" value="Genomic_DNA"/>
</dbReference>
<feature type="transmembrane region" description="Helical" evidence="2">
    <location>
        <begin position="373"/>
        <end position="391"/>
    </location>
</feature>
<organism evidence="4 5">
    <name type="scientific">Effrenium voratum</name>
    <dbReference type="NCBI Taxonomy" id="2562239"/>
    <lineage>
        <taxon>Eukaryota</taxon>
        <taxon>Sar</taxon>
        <taxon>Alveolata</taxon>
        <taxon>Dinophyceae</taxon>
        <taxon>Suessiales</taxon>
        <taxon>Symbiodiniaceae</taxon>
        <taxon>Effrenium</taxon>
    </lineage>
</organism>
<proteinExistence type="predicted"/>
<keyword evidence="5" id="KW-1185">Reference proteome</keyword>
<name>A0AA36IMH4_9DINO</name>
<dbReference type="CDD" id="cd00038">
    <property type="entry name" value="CAP_ED"/>
    <property type="match status" value="1"/>
</dbReference>
<keyword evidence="1" id="KW-1071">Ligand-gated ion channel</keyword>
<evidence type="ECO:0000256" key="1">
    <source>
        <dbReference type="ARBA" id="ARBA00023286"/>
    </source>
</evidence>
<accession>A0AA36IMH4</accession>
<dbReference type="InterPro" id="IPR049232">
    <property type="entry name" value="DUF6829"/>
</dbReference>
<feature type="transmembrane region" description="Helical" evidence="2">
    <location>
        <begin position="242"/>
        <end position="265"/>
    </location>
</feature>
<evidence type="ECO:0000256" key="2">
    <source>
        <dbReference type="SAM" id="Phobius"/>
    </source>
</evidence>
<evidence type="ECO:0000259" key="3">
    <source>
        <dbReference type="PROSITE" id="PS50042"/>
    </source>
</evidence>
<dbReference type="Gene3D" id="2.60.120.10">
    <property type="entry name" value="Jelly Rolls"/>
    <property type="match status" value="1"/>
</dbReference>
<dbReference type="PANTHER" id="PTHR45638">
    <property type="entry name" value="CYCLIC NUCLEOTIDE-GATED CATION CHANNEL SUBUNIT A"/>
    <property type="match status" value="1"/>
</dbReference>
<keyword evidence="1" id="KW-0407">Ion channel</keyword>
<feature type="domain" description="Cyclic nucleotide-binding" evidence="3">
    <location>
        <begin position="506"/>
        <end position="604"/>
    </location>
</feature>
<dbReference type="GO" id="GO:0005221">
    <property type="term" value="F:intracellularly cyclic nucleotide-activated monoatomic cation channel activity"/>
    <property type="evidence" value="ECO:0007669"/>
    <property type="project" value="InterPro"/>
</dbReference>
<dbReference type="Pfam" id="PF20717">
    <property type="entry name" value="DUF6829"/>
    <property type="match status" value="1"/>
</dbReference>
<reference evidence="4" key="1">
    <citation type="submission" date="2023-08" db="EMBL/GenBank/DDBJ databases">
        <authorList>
            <person name="Chen Y."/>
            <person name="Shah S."/>
            <person name="Dougan E. K."/>
            <person name="Thang M."/>
            <person name="Chan C."/>
        </authorList>
    </citation>
    <scope>NUCLEOTIDE SEQUENCE</scope>
</reference>
<evidence type="ECO:0000313" key="4">
    <source>
        <dbReference type="EMBL" id="CAJ1390354.1"/>
    </source>
</evidence>
<keyword evidence="2" id="KW-1133">Transmembrane helix</keyword>
<keyword evidence="2" id="KW-0472">Membrane</keyword>
<keyword evidence="2" id="KW-0812">Transmembrane</keyword>
<keyword evidence="1" id="KW-0813">Transport</keyword>
<dbReference type="Proteomes" id="UP001178507">
    <property type="component" value="Unassembled WGS sequence"/>
</dbReference>
<evidence type="ECO:0000313" key="5">
    <source>
        <dbReference type="Proteomes" id="UP001178507"/>
    </source>
</evidence>
<dbReference type="AlphaFoldDB" id="A0AA36IMH4"/>
<feature type="transmembrane region" description="Helical" evidence="2">
    <location>
        <begin position="162"/>
        <end position="184"/>
    </location>
</feature>
<keyword evidence="1" id="KW-0406">Ion transport</keyword>
<dbReference type="GO" id="GO:0044877">
    <property type="term" value="F:protein-containing complex binding"/>
    <property type="evidence" value="ECO:0007669"/>
    <property type="project" value="TreeGrafter"/>
</dbReference>
<comment type="caution">
    <text evidence="4">The sequence shown here is derived from an EMBL/GenBank/DDBJ whole genome shotgun (WGS) entry which is preliminary data.</text>
</comment>
<dbReference type="InterPro" id="IPR000595">
    <property type="entry name" value="cNMP-bd_dom"/>
</dbReference>
<dbReference type="Gene3D" id="1.10.287.70">
    <property type="match status" value="1"/>
</dbReference>
<dbReference type="InterPro" id="IPR018490">
    <property type="entry name" value="cNMP-bd_dom_sf"/>
</dbReference>
<dbReference type="PANTHER" id="PTHR45638:SF11">
    <property type="entry name" value="CYCLIC NUCLEOTIDE-GATED CATION CHANNEL SUBUNIT A"/>
    <property type="match status" value="1"/>
</dbReference>
<protein>
    <recommendedName>
        <fullName evidence="3">Cyclic nucleotide-binding domain-containing protein</fullName>
    </recommendedName>
</protein>
<dbReference type="SUPFAM" id="SSF51206">
    <property type="entry name" value="cAMP-binding domain-like"/>
    <property type="match status" value="1"/>
</dbReference>